<protein>
    <recommendedName>
        <fullName evidence="2">HTH cro/C1-type domain-containing protein</fullName>
    </recommendedName>
</protein>
<dbReference type="CDD" id="cd00093">
    <property type="entry name" value="HTH_XRE"/>
    <property type="match status" value="1"/>
</dbReference>
<gene>
    <name evidence="3" type="ORF">BAU17_00230</name>
</gene>
<dbReference type="SMART" id="SM00530">
    <property type="entry name" value="HTH_XRE"/>
    <property type="match status" value="1"/>
</dbReference>
<comment type="caution">
    <text evidence="3">The sequence shown here is derived from an EMBL/GenBank/DDBJ whole genome shotgun (WGS) entry which is preliminary data.</text>
</comment>
<dbReference type="Proteomes" id="UP000782705">
    <property type="component" value="Unassembled WGS sequence"/>
</dbReference>
<name>A0ABQ6Z298_9ENTE</name>
<dbReference type="PANTHER" id="PTHR46558">
    <property type="entry name" value="TRACRIPTIONAL REGULATORY PROTEIN-RELATED-RELATED"/>
    <property type="match status" value="1"/>
</dbReference>
<dbReference type="Gene3D" id="1.10.260.40">
    <property type="entry name" value="lambda repressor-like DNA-binding domains"/>
    <property type="match status" value="1"/>
</dbReference>
<evidence type="ECO:0000313" key="4">
    <source>
        <dbReference type="Proteomes" id="UP000782705"/>
    </source>
</evidence>
<sequence>MATTLPQKIIDLREKMDWSQTDLALKMGFSKSTMNKIESGVRKVTADELKSFAQLFHVSADYLLGLSGLPTDPSKHEQIDLSHLFHSNMEISYEEKTLSHAEKLFIDDVIGGYIWKSSQSKK</sequence>
<reference evidence="3 4" key="1">
    <citation type="submission" date="2016-06" db="EMBL/GenBank/DDBJ databases">
        <title>Four novel species of enterococci isolated from chicken manure.</title>
        <authorList>
            <person name="Van Tyne D."/>
        </authorList>
    </citation>
    <scope>NUCLEOTIDE SEQUENCE [LARGE SCALE GENOMIC DNA]</scope>
    <source>
        <strain evidence="3 4">CU12B</strain>
    </source>
</reference>
<dbReference type="PANTHER" id="PTHR46558:SF11">
    <property type="entry name" value="HTH-TYPE TRANSCRIPTIONAL REGULATOR XRE"/>
    <property type="match status" value="1"/>
</dbReference>
<keyword evidence="1" id="KW-0238">DNA-binding</keyword>
<organism evidence="3 4">
    <name type="scientific">Candidatus Enterococcus willemsii</name>
    <dbReference type="NCBI Taxonomy" id="1857215"/>
    <lineage>
        <taxon>Bacteria</taxon>
        <taxon>Bacillati</taxon>
        <taxon>Bacillota</taxon>
        <taxon>Bacilli</taxon>
        <taxon>Lactobacillales</taxon>
        <taxon>Enterococcaceae</taxon>
        <taxon>Enterococcus</taxon>
    </lineage>
</organism>
<proteinExistence type="predicted"/>
<feature type="domain" description="HTH cro/C1-type" evidence="2">
    <location>
        <begin position="9"/>
        <end position="63"/>
    </location>
</feature>
<dbReference type="PROSITE" id="PS50943">
    <property type="entry name" value="HTH_CROC1"/>
    <property type="match status" value="1"/>
</dbReference>
<dbReference type="InterPro" id="IPR001387">
    <property type="entry name" value="Cro/C1-type_HTH"/>
</dbReference>
<accession>A0ABQ6Z298</accession>
<dbReference type="Pfam" id="PF01381">
    <property type="entry name" value="HTH_3"/>
    <property type="match status" value="1"/>
</dbReference>
<evidence type="ECO:0000313" key="3">
    <source>
        <dbReference type="EMBL" id="KAF1305711.1"/>
    </source>
</evidence>
<keyword evidence="4" id="KW-1185">Reference proteome</keyword>
<dbReference type="RefSeq" id="WP_161901028.1">
    <property type="nucleotide sequence ID" value="NZ_MAEL01000010.1"/>
</dbReference>
<evidence type="ECO:0000259" key="2">
    <source>
        <dbReference type="PROSITE" id="PS50943"/>
    </source>
</evidence>
<dbReference type="SUPFAM" id="SSF47413">
    <property type="entry name" value="lambda repressor-like DNA-binding domains"/>
    <property type="match status" value="1"/>
</dbReference>
<evidence type="ECO:0000256" key="1">
    <source>
        <dbReference type="ARBA" id="ARBA00023125"/>
    </source>
</evidence>
<dbReference type="EMBL" id="MAEL01000010">
    <property type="protein sequence ID" value="KAF1305711.1"/>
    <property type="molecule type" value="Genomic_DNA"/>
</dbReference>
<dbReference type="InterPro" id="IPR010982">
    <property type="entry name" value="Lambda_DNA-bd_dom_sf"/>
</dbReference>